<reference evidence="2 3" key="1">
    <citation type="submission" date="2019-10" db="EMBL/GenBank/DDBJ databases">
        <authorList>
            <person name="Palmer J.M."/>
        </authorList>
    </citation>
    <scope>NUCLEOTIDE SEQUENCE [LARGE SCALE GENOMIC DNA]</scope>
    <source>
        <strain evidence="2 3">TWF718</strain>
    </source>
</reference>
<name>A0AAN8MXJ8_9PEZI</name>
<accession>A0AAN8MXJ8</accession>
<dbReference type="EMBL" id="JAVHNR010000005">
    <property type="protein sequence ID" value="KAK6342873.1"/>
    <property type="molecule type" value="Genomic_DNA"/>
</dbReference>
<feature type="region of interest" description="Disordered" evidence="1">
    <location>
        <begin position="97"/>
        <end position="118"/>
    </location>
</feature>
<proteinExistence type="predicted"/>
<evidence type="ECO:0000256" key="1">
    <source>
        <dbReference type="SAM" id="MobiDB-lite"/>
    </source>
</evidence>
<protein>
    <submittedName>
        <fullName evidence="2">Uncharacterized protein</fullName>
    </submittedName>
</protein>
<evidence type="ECO:0000313" key="2">
    <source>
        <dbReference type="EMBL" id="KAK6342873.1"/>
    </source>
</evidence>
<evidence type="ECO:0000313" key="3">
    <source>
        <dbReference type="Proteomes" id="UP001313282"/>
    </source>
</evidence>
<feature type="compositionally biased region" description="Basic and acidic residues" evidence="1">
    <location>
        <begin position="97"/>
        <end position="108"/>
    </location>
</feature>
<organism evidence="2 3">
    <name type="scientific">Orbilia javanica</name>
    <dbReference type="NCBI Taxonomy" id="47235"/>
    <lineage>
        <taxon>Eukaryota</taxon>
        <taxon>Fungi</taxon>
        <taxon>Dikarya</taxon>
        <taxon>Ascomycota</taxon>
        <taxon>Pezizomycotina</taxon>
        <taxon>Orbiliomycetes</taxon>
        <taxon>Orbiliales</taxon>
        <taxon>Orbiliaceae</taxon>
        <taxon>Orbilia</taxon>
    </lineage>
</organism>
<keyword evidence="3" id="KW-1185">Reference proteome</keyword>
<dbReference type="Proteomes" id="UP001313282">
    <property type="component" value="Unassembled WGS sequence"/>
</dbReference>
<dbReference type="AlphaFoldDB" id="A0AAN8MXJ8"/>
<sequence>MCAVGIMTWKIKKKRKKKKNEKGKVIEITIKIRKSRKINAQYAVSKMILMDAGKSEVLQMISGEKKEMPSYRFWRWRGESKKQKKERTKVWFISKKREDSKAPAEMSKKQIAPPKIEM</sequence>
<comment type="caution">
    <text evidence="2">The sequence shown here is derived from an EMBL/GenBank/DDBJ whole genome shotgun (WGS) entry which is preliminary data.</text>
</comment>
<gene>
    <name evidence="2" type="ORF">TWF718_008254</name>
</gene>